<evidence type="ECO:0000256" key="1">
    <source>
        <dbReference type="SAM" id="MobiDB-lite"/>
    </source>
</evidence>
<feature type="signal peptide" evidence="2">
    <location>
        <begin position="1"/>
        <end position="17"/>
    </location>
</feature>
<keyword evidence="2" id="KW-0732">Signal</keyword>
<evidence type="ECO:0000313" key="4">
    <source>
        <dbReference type="Proteomes" id="UP000184462"/>
    </source>
</evidence>
<evidence type="ECO:0000313" key="3">
    <source>
        <dbReference type="EMBL" id="SHE87638.1"/>
    </source>
</evidence>
<dbReference type="STRING" id="1155689.SAMN05444278_10773"/>
<dbReference type="Pfam" id="PF16267">
    <property type="entry name" value="DUF4920"/>
    <property type="match status" value="1"/>
</dbReference>
<dbReference type="AlphaFoldDB" id="A0A1M4X285"/>
<dbReference type="PROSITE" id="PS51257">
    <property type="entry name" value="PROKAR_LIPOPROTEIN"/>
    <property type="match status" value="1"/>
</dbReference>
<dbReference type="RefSeq" id="WP_073193338.1">
    <property type="nucleotide sequence ID" value="NZ_FQTW01000007.1"/>
</dbReference>
<dbReference type="OrthoDB" id="129527at2"/>
<proteinExistence type="predicted"/>
<dbReference type="EMBL" id="FQTW01000007">
    <property type="protein sequence ID" value="SHE87638.1"/>
    <property type="molecule type" value="Genomic_DNA"/>
</dbReference>
<keyword evidence="4" id="KW-1185">Reference proteome</keyword>
<feature type="compositionally biased region" description="Basic and acidic residues" evidence="1">
    <location>
        <begin position="26"/>
        <end position="50"/>
    </location>
</feature>
<feature type="region of interest" description="Disordered" evidence="1">
    <location>
        <begin position="16"/>
        <end position="54"/>
    </location>
</feature>
<sequence length="189" mass="20751">MKKAVLLSILIALSACQQNSSSSAESEQKASEVETSTGKESKEGVDESSKELSLQNQTTFGEDFELTEVKSSTEIFELYNNLTPGDTLQVKFEAKVNSVCKKKGCWMRLAIGEQEEAFVKFKDYAFFVPKDSAGETAVVNGKAYVENVSVEEQRHMAEDAGKSEDEIAAITEPKSTLAFMASGVKYQMK</sequence>
<organism evidence="3 4">
    <name type="scientific">Psychroflexus salarius</name>
    <dbReference type="NCBI Taxonomy" id="1155689"/>
    <lineage>
        <taxon>Bacteria</taxon>
        <taxon>Pseudomonadati</taxon>
        <taxon>Bacteroidota</taxon>
        <taxon>Flavobacteriia</taxon>
        <taxon>Flavobacteriales</taxon>
        <taxon>Flavobacteriaceae</taxon>
        <taxon>Psychroflexus</taxon>
    </lineage>
</organism>
<evidence type="ECO:0008006" key="5">
    <source>
        <dbReference type="Google" id="ProtNLM"/>
    </source>
</evidence>
<name>A0A1M4X285_9FLAO</name>
<dbReference type="InterPro" id="IPR032577">
    <property type="entry name" value="DUF4920"/>
</dbReference>
<feature type="chain" id="PRO_5013268317" description="DUF4920 domain-containing protein" evidence="2">
    <location>
        <begin position="18"/>
        <end position="189"/>
    </location>
</feature>
<evidence type="ECO:0000256" key="2">
    <source>
        <dbReference type="SAM" id="SignalP"/>
    </source>
</evidence>
<reference evidence="3 4" key="1">
    <citation type="submission" date="2016-11" db="EMBL/GenBank/DDBJ databases">
        <authorList>
            <person name="Jaros S."/>
            <person name="Januszkiewicz K."/>
            <person name="Wedrychowicz H."/>
        </authorList>
    </citation>
    <scope>NUCLEOTIDE SEQUENCE [LARGE SCALE GENOMIC DNA]</scope>
    <source>
        <strain evidence="3 4">DSM 25661</strain>
    </source>
</reference>
<gene>
    <name evidence="3" type="ORF">SAMN05444278_10773</name>
</gene>
<protein>
    <recommendedName>
        <fullName evidence="5">DUF4920 domain-containing protein</fullName>
    </recommendedName>
</protein>
<dbReference type="Proteomes" id="UP000184462">
    <property type="component" value="Unassembled WGS sequence"/>
</dbReference>
<feature type="compositionally biased region" description="Low complexity" evidence="1">
    <location>
        <begin position="16"/>
        <end position="25"/>
    </location>
</feature>
<accession>A0A1M4X285</accession>